<dbReference type="STRING" id="1470434.AZF00_16720"/>
<dbReference type="InterPro" id="IPR016147">
    <property type="entry name" value="Pili_assmbl_chaperone_N"/>
</dbReference>
<evidence type="ECO:0000256" key="1">
    <source>
        <dbReference type="SAM" id="SignalP"/>
    </source>
</evidence>
<name>A0A127M9C3_9GAMM</name>
<proteinExistence type="predicted"/>
<dbReference type="InterPro" id="IPR008962">
    <property type="entry name" value="PapD-like_sf"/>
</dbReference>
<organism evidence="3 4">
    <name type="scientific">Zhongshania aliphaticivorans</name>
    <dbReference type="NCBI Taxonomy" id="1470434"/>
    <lineage>
        <taxon>Bacteria</taxon>
        <taxon>Pseudomonadati</taxon>
        <taxon>Pseudomonadota</taxon>
        <taxon>Gammaproteobacteria</taxon>
        <taxon>Cellvibrionales</taxon>
        <taxon>Spongiibacteraceae</taxon>
        <taxon>Zhongshania</taxon>
    </lineage>
</organism>
<dbReference type="InterPro" id="IPR013783">
    <property type="entry name" value="Ig-like_fold"/>
</dbReference>
<dbReference type="RefSeq" id="WP_062384325.1">
    <property type="nucleotide sequence ID" value="NZ_CP014544.1"/>
</dbReference>
<dbReference type="EMBL" id="CP014544">
    <property type="protein sequence ID" value="AMO69842.1"/>
    <property type="molecule type" value="Genomic_DNA"/>
</dbReference>
<evidence type="ECO:0000313" key="4">
    <source>
        <dbReference type="Proteomes" id="UP000074119"/>
    </source>
</evidence>
<feature type="domain" description="Pili assembly chaperone N-terminal" evidence="2">
    <location>
        <begin position="21"/>
        <end position="148"/>
    </location>
</feature>
<dbReference type="GO" id="GO:0030288">
    <property type="term" value="C:outer membrane-bounded periplasmic space"/>
    <property type="evidence" value="ECO:0007669"/>
    <property type="project" value="InterPro"/>
</dbReference>
<gene>
    <name evidence="3" type="ORF">AZF00_16720</name>
</gene>
<evidence type="ECO:0000313" key="3">
    <source>
        <dbReference type="EMBL" id="AMO69842.1"/>
    </source>
</evidence>
<dbReference type="SUPFAM" id="SSF49354">
    <property type="entry name" value="PapD-like"/>
    <property type="match status" value="1"/>
</dbReference>
<dbReference type="KEGG" id="zal:AZF00_16720"/>
<feature type="chain" id="PRO_5007275195" description="Pili assembly chaperone N-terminal domain-containing protein" evidence="1">
    <location>
        <begin position="20"/>
        <end position="227"/>
    </location>
</feature>
<dbReference type="Proteomes" id="UP000074119">
    <property type="component" value="Chromosome"/>
</dbReference>
<dbReference type="Gene3D" id="2.60.40.10">
    <property type="entry name" value="Immunoglobulins"/>
    <property type="match status" value="1"/>
</dbReference>
<dbReference type="GO" id="GO:0071555">
    <property type="term" value="P:cell wall organization"/>
    <property type="evidence" value="ECO:0007669"/>
    <property type="project" value="InterPro"/>
</dbReference>
<evidence type="ECO:0000259" key="2">
    <source>
        <dbReference type="Pfam" id="PF00345"/>
    </source>
</evidence>
<dbReference type="Pfam" id="PF00345">
    <property type="entry name" value="PapD_N"/>
    <property type="match status" value="1"/>
</dbReference>
<sequence>MKHILFIFLFIGLANSGQAQITVDRNIIDLSAGARRADINVSNTGKNTETVDISLFAIIDPGLDSEQRHSPENPRELGVLATPRQFTLAQGQSRKVRISFLKTATVKDGIYRMRVTPRSESSGNSKPAGTAVSIAIAYELLLILRPPKPDARLLAHRDQKSLTVNNPGNSNVMLFDGKQCNKLGEACQQLAGKRIYSGAGHVFALPYPDTPVRFMLDDGSNTRGVEY</sequence>
<protein>
    <recommendedName>
        <fullName evidence="2">Pili assembly chaperone N-terminal domain-containing protein</fullName>
    </recommendedName>
</protein>
<feature type="signal peptide" evidence="1">
    <location>
        <begin position="1"/>
        <end position="19"/>
    </location>
</feature>
<dbReference type="AlphaFoldDB" id="A0A127M9C3"/>
<accession>A0A127M9C3</accession>
<reference evidence="3 4" key="1">
    <citation type="submission" date="2015-12" db="EMBL/GenBank/DDBJ databases">
        <authorList>
            <person name="Shamseldin A."/>
            <person name="Moawad H."/>
            <person name="Abd El-Rahim W.M."/>
            <person name="Sadowsky M.J."/>
        </authorList>
    </citation>
    <scope>NUCLEOTIDE SEQUENCE [LARGE SCALE GENOMIC DNA]</scope>
    <source>
        <strain evidence="3 4">SM2</strain>
    </source>
</reference>
<keyword evidence="1" id="KW-0732">Signal</keyword>